<dbReference type="Proteomes" id="UP000004596">
    <property type="component" value="Unassembled WGS sequence"/>
</dbReference>
<gene>
    <name evidence="1" type="ORF">BACINT_02212</name>
</gene>
<evidence type="ECO:0000313" key="1">
    <source>
        <dbReference type="EMBL" id="EDV03099.1"/>
    </source>
</evidence>
<dbReference type="AlphaFoldDB" id="B3CD38"/>
<proteinExistence type="predicted"/>
<sequence length="39" mass="4788">MHIIKIDYIQNENKSYRKIPVFYRITLINEIGKSQMLIY</sequence>
<dbReference type="STRING" id="471870.BACINT_02212"/>
<accession>B3CD38</accession>
<comment type="caution">
    <text evidence="1">The sequence shown here is derived from an EMBL/GenBank/DDBJ whole genome shotgun (WGS) entry which is preliminary data.</text>
</comment>
<reference evidence="1 2" key="1">
    <citation type="submission" date="2008-04" db="EMBL/GenBank/DDBJ databases">
        <title>Draft genome sequence of Bacteroides intestinalis (DSM 17393).</title>
        <authorList>
            <person name="Sudarsanam P."/>
            <person name="Ley R."/>
            <person name="Guruge J."/>
            <person name="Turnbaugh P.J."/>
            <person name="Mahowald M."/>
            <person name="Liep D."/>
            <person name="Gordon J."/>
        </authorList>
    </citation>
    <scope>NUCLEOTIDE SEQUENCE [LARGE SCALE GENOMIC DNA]</scope>
    <source>
        <strain evidence="1 2">DSM 17393</strain>
    </source>
</reference>
<organism evidence="1 2">
    <name type="scientific">Bacteroides intestinalis DSM 17393</name>
    <dbReference type="NCBI Taxonomy" id="471870"/>
    <lineage>
        <taxon>Bacteria</taxon>
        <taxon>Pseudomonadati</taxon>
        <taxon>Bacteroidota</taxon>
        <taxon>Bacteroidia</taxon>
        <taxon>Bacteroidales</taxon>
        <taxon>Bacteroidaceae</taxon>
        <taxon>Bacteroides</taxon>
    </lineage>
</organism>
<dbReference type="EMBL" id="ABJL02000008">
    <property type="protein sequence ID" value="EDV03099.1"/>
    <property type="molecule type" value="Genomic_DNA"/>
</dbReference>
<name>B3CD38_9BACE</name>
<reference evidence="1 2" key="2">
    <citation type="submission" date="2008-04" db="EMBL/GenBank/DDBJ databases">
        <authorList>
            <person name="Fulton L."/>
            <person name="Clifton S."/>
            <person name="Fulton B."/>
            <person name="Xu J."/>
            <person name="Minx P."/>
            <person name="Pepin K.H."/>
            <person name="Johnson M."/>
            <person name="Thiruvilangam P."/>
            <person name="Bhonagiri V."/>
            <person name="Nash W.E."/>
            <person name="Mardis E.R."/>
            <person name="Wilson R.K."/>
        </authorList>
    </citation>
    <scope>NUCLEOTIDE SEQUENCE [LARGE SCALE GENOMIC DNA]</scope>
    <source>
        <strain evidence="1 2">DSM 17393</strain>
    </source>
</reference>
<protein>
    <submittedName>
        <fullName evidence="1">Uncharacterized protein</fullName>
    </submittedName>
</protein>
<evidence type="ECO:0000313" key="2">
    <source>
        <dbReference type="Proteomes" id="UP000004596"/>
    </source>
</evidence>